<gene>
    <name evidence="7" type="ORF">UFOPK3564_00635</name>
</gene>
<keyword evidence="4 6" id="KW-1133">Transmembrane helix</keyword>
<evidence type="ECO:0000256" key="4">
    <source>
        <dbReference type="ARBA" id="ARBA00022989"/>
    </source>
</evidence>
<feature type="transmembrane region" description="Helical" evidence="6">
    <location>
        <begin position="61"/>
        <end position="81"/>
    </location>
</feature>
<dbReference type="PANTHER" id="PTHR33884">
    <property type="entry name" value="UPF0410 PROTEIN YMGE"/>
    <property type="match status" value="1"/>
</dbReference>
<keyword evidence="5 6" id="KW-0472">Membrane</keyword>
<evidence type="ECO:0000256" key="1">
    <source>
        <dbReference type="ARBA" id="ARBA00004651"/>
    </source>
</evidence>
<evidence type="ECO:0000256" key="2">
    <source>
        <dbReference type="ARBA" id="ARBA00022475"/>
    </source>
</evidence>
<dbReference type="GO" id="GO:0005886">
    <property type="term" value="C:plasma membrane"/>
    <property type="evidence" value="ECO:0007669"/>
    <property type="project" value="UniProtKB-SubCell"/>
</dbReference>
<evidence type="ECO:0000256" key="3">
    <source>
        <dbReference type="ARBA" id="ARBA00022692"/>
    </source>
</evidence>
<accession>A0A6J7G6L1</accession>
<evidence type="ECO:0000256" key="5">
    <source>
        <dbReference type="ARBA" id="ARBA00023136"/>
    </source>
</evidence>
<dbReference type="EMBL" id="CAFBMK010000023">
    <property type="protein sequence ID" value="CAB4902078.1"/>
    <property type="molecule type" value="Genomic_DNA"/>
</dbReference>
<proteinExistence type="predicted"/>
<dbReference type="PANTHER" id="PTHR33884:SF3">
    <property type="entry name" value="UPF0410 PROTEIN YMGE"/>
    <property type="match status" value="1"/>
</dbReference>
<sequence>MGIAAWIVLGLLAGTLARAIVPGRTNLGCLTTTAVGILGALIGGAIASAADVGELGTFYDAGTWGLAILGSVLLLLLLQAVGGRGRRRR</sequence>
<reference evidence="7" key="1">
    <citation type="submission" date="2020-05" db="EMBL/GenBank/DDBJ databases">
        <authorList>
            <person name="Chiriac C."/>
            <person name="Salcher M."/>
            <person name="Ghai R."/>
            <person name="Kavagutti S V."/>
        </authorList>
    </citation>
    <scope>NUCLEOTIDE SEQUENCE</scope>
</reference>
<dbReference type="AlphaFoldDB" id="A0A6J7G6L1"/>
<dbReference type="InterPro" id="IPR007341">
    <property type="entry name" value="Transgly_assoc"/>
</dbReference>
<keyword evidence="2" id="KW-1003">Cell membrane</keyword>
<comment type="subcellular location">
    <subcellularLocation>
        <location evidence="1">Cell membrane</location>
        <topology evidence="1">Multi-pass membrane protein</topology>
    </subcellularLocation>
</comment>
<evidence type="ECO:0000256" key="6">
    <source>
        <dbReference type="SAM" id="Phobius"/>
    </source>
</evidence>
<name>A0A6J7G6L1_9ZZZZ</name>
<organism evidence="7">
    <name type="scientific">freshwater metagenome</name>
    <dbReference type="NCBI Taxonomy" id="449393"/>
    <lineage>
        <taxon>unclassified sequences</taxon>
        <taxon>metagenomes</taxon>
        <taxon>ecological metagenomes</taxon>
    </lineage>
</organism>
<keyword evidence="3 6" id="KW-0812">Transmembrane</keyword>
<protein>
    <submittedName>
        <fullName evidence="7">Unannotated protein</fullName>
    </submittedName>
</protein>
<evidence type="ECO:0000313" key="7">
    <source>
        <dbReference type="EMBL" id="CAB4902078.1"/>
    </source>
</evidence>